<accession>A0A1J1HZT6</accession>
<gene>
    <name evidence="1" type="ORF">CLUMA_CG007153</name>
</gene>
<reference evidence="1 2" key="1">
    <citation type="submission" date="2015-04" db="EMBL/GenBank/DDBJ databases">
        <authorList>
            <person name="Syromyatnikov M.Y."/>
            <person name="Popov V.N."/>
        </authorList>
    </citation>
    <scope>NUCLEOTIDE SEQUENCE [LARGE SCALE GENOMIC DNA]</scope>
</reference>
<proteinExistence type="predicted"/>
<dbReference type="Proteomes" id="UP000183832">
    <property type="component" value="Unassembled WGS sequence"/>
</dbReference>
<evidence type="ECO:0000313" key="2">
    <source>
        <dbReference type="Proteomes" id="UP000183832"/>
    </source>
</evidence>
<evidence type="ECO:0000313" key="1">
    <source>
        <dbReference type="EMBL" id="CRK93623.1"/>
    </source>
</evidence>
<keyword evidence="2" id="KW-1185">Reference proteome</keyword>
<name>A0A1J1HZT6_9DIPT</name>
<sequence>MAFERQLSFNLMCFHEDLETYCGKISLPSPINRWLKTDAKGNFLPKVLGVSDFMISLVTKVFKSEFEIFKIDKIWAELRSFCLQISPVFKSRKSFLCLEFGDD</sequence>
<dbReference type="AlphaFoldDB" id="A0A1J1HZT6"/>
<dbReference type="EMBL" id="CVRI01000037">
    <property type="protein sequence ID" value="CRK93623.1"/>
    <property type="molecule type" value="Genomic_DNA"/>
</dbReference>
<organism evidence="1 2">
    <name type="scientific">Clunio marinus</name>
    <dbReference type="NCBI Taxonomy" id="568069"/>
    <lineage>
        <taxon>Eukaryota</taxon>
        <taxon>Metazoa</taxon>
        <taxon>Ecdysozoa</taxon>
        <taxon>Arthropoda</taxon>
        <taxon>Hexapoda</taxon>
        <taxon>Insecta</taxon>
        <taxon>Pterygota</taxon>
        <taxon>Neoptera</taxon>
        <taxon>Endopterygota</taxon>
        <taxon>Diptera</taxon>
        <taxon>Nematocera</taxon>
        <taxon>Chironomoidea</taxon>
        <taxon>Chironomidae</taxon>
        <taxon>Clunio</taxon>
    </lineage>
</organism>
<protein>
    <submittedName>
        <fullName evidence="1">CLUMA_CG007153, isoform A</fullName>
    </submittedName>
</protein>